<feature type="region of interest" description="Disordered" evidence="1">
    <location>
        <begin position="234"/>
        <end position="257"/>
    </location>
</feature>
<evidence type="ECO:0000313" key="2">
    <source>
        <dbReference type="EMBL" id="KAL3808227.1"/>
    </source>
</evidence>
<protein>
    <submittedName>
        <fullName evidence="2">Uncharacterized protein</fullName>
    </submittedName>
</protein>
<reference evidence="2 3" key="1">
    <citation type="submission" date="2024-10" db="EMBL/GenBank/DDBJ databases">
        <title>Updated reference genomes for cyclostephanoid diatoms.</title>
        <authorList>
            <person name="Roberts W.R."/>
            <person name="Alverson A.J."/>
        </authorList>
    </citation>
    <scope>NUCLEOTIDE SEQUENCE [LARGE SCALE GENOMIC DNA]</scope>
    <source>
        <strain evidence="2 3">AJA228-03</strain>
    </source>
</reference>
<proteinExistence type="predicted"/>
<keyword evidence="3" id="KW-1185">Reference proteome</keyword>
<organism evidence="2 3">
    <name type="scientific">Cyclostephanos tholiformis</name>
    <dbReference type="NCBI Taxonomy" id="382380"/>
    <lineage>
        <taxon>Eukaryota</taxon>
        <taxon>Sar</taxon>
        <taxon>Stramenopiles</taxon>
        <taxon>Ochrophyta</taxon>
        <taxon>Bacillariophyta</taxon>
        <taxon>Coscinodiscophyceae</taxon>
        <taxon>Thalassiosirophycidae</taxon>
        <taxon>Stephanodiscales</taxon>
        <taxon>Stephanodiscaceae</taxon>
        <taxon>Cyclostephanos</taxon>
    </lineage>
</organism>
<accession>A0ABD3R5H8</accession>
<gene>
    <name evidence="2" type="ORF">ACHAXA_002194</name>
</gene>
<dbReference type="AlphaFoldDB" id="A0ABD3R5H8"/>
<comment type="caution">
    <text evidence="2">The sequence shown here is derived from an EMBL/GenBank/DDBJ whole genome shotgun (WGS) entry which is preliminary data.</text>
</comment>
<name>A0ABD3R5H8_9STRA</name>
<dbReference type="Proteomes" id="UP001530377">
    <property type="component" value="Unassembled WGS sequence"/>
</dbReference>
<evidence type="ECO:0000313" key="3">
    <source>
        <dbReference type="Proteomes" id="UP001530377"/>
    </source>
</evidence>
<evidence type="ECO:0000256" key="1">
    <source>
        <dbReference type="SAM" id="MobiDB-lite"/>
    </source>
</evidence>
<sequence>MNFARGSNLTLVSTNCLKESKSDQLLEICRRAFQKVEGGGGQAGFIPVEKLGEVLQELDLKPHAECGEELQTFQAYLEVAGAGIILWDDFWKACSRLMTGSSLESILATQDAPMQVDANDKSSIHNGPPLFITQFGADKIVPMTSAPLHQSDEELAKKLAVEWGSLPDQGEILTGISDSVHGQNMKSDEDYARELQAIWNAEIIAASHASIEESGNFDLTDLTSQVATTDDVGALESDSDDHCFAKSPTPSVGTTATTATISNDETTDNIQEKSRGNQLGLEEQGHSFSLFHYNGLHGGKLTHLRLTRLSPTDAVGASSALSSKGISGHGAGSCDLEDVVRTKWPSSVMNWFGQNPPSIE</sequence>
<dbReference type="EMBL" id="JALLPB020000529">
    <property type="protein sequence ID" value="KAL3808227.1"/>
    <property type="molecule type" value="Genomic_DNA"/>
</dbReference>